<feature type="compositionally biased region" description="Low complexity" evidence="1">
    <location>
        <begin position="43"/>
        <end position="65"/>
    </location>
</feature>
<gene>
    <name evidence="2" type="ORF">HNP34_001816</name>
</gene>
<evidence type="ECO:0000313" key="3">
    <source>
        <dbReference type="Proteomes" id="UP000548425"/>
    </source>
</evidence>
<dbReference type="Proteomes" id="UP000548425">
    <property type="component" value="Unassembled WGS sequence"/>
</dbReference>
<evidence type="ECO:0000256" key="1">
    <source>
        <dbReference type="SAM" id="MobiDB-lite"/>
    </source>
</evidence>
<reference evidence="2 3" key="1">
    <citation type="submission" date="2020-08" db="EMBL/GenBank/DDBJ databases">
        <title>Functional genomics of gut bacteria from endangered species of beetles.</title>
        <authorList>
            <person name="Carlos-Shanley C."/>
        </authorList>
    </citation>
    <scope>NUCLEOTIDE SEQUENCE [LARGE SCALE GENOMIC DNA]</scope>
    <source>
        <strain evidence="2 3">S00127</strain>
    </source>
</reference>
<feature type="region of interest" description="Disordered" evidence="1">
    <location>
        <begin position="42"/>
        <end position="65"/>
    </location>
</feature>
<dbReference type="RefSeq" id="WP_184413211.1">
    <property type="nucleotide sequence ID" value="NZ_JACHLA010000008.1"/>
</dbReference>
<dbReference type="AlphaFoldDB" id="A0AAW3VGT1"/>
<protein>
    <submittedName>
        <fullName evidence="2">Uncharacterized protein YidB (DUF937 family)</fullName>
    </submittedName>
</protein>
<organism evidence="2 3">
    <name type="scientific">Acinetobacter lwoffii</name>
    <dbReference type="NCBI Taxonomy" id="28090"/>
    <lineage>
        <taxon>Bacteria</taxon>
        <taxon>Pseudomonadati</taxon>
        <taxon>Pseudomonadota</taxon>
        <taxon>Gammaproteobacteria</taxon>
        <taxon>Moraxellales</taxon>
        <taxon>Moraxellaceae</taxon>
        <taxon>Acinetobacter</taxon>
    </lineage>
</organism>
<sequence length="223" mass="23486">MTNLSSIVEILAKQALGGGQSQQKSSQQGGLADILGSVLGHLNQSNPQQNQNTQNQQNQTGQQNRQNGLGAILGSVLSQLGGGSTQSTAQSRSGLGGSTGKTLLIAVLPLVLAWIQKQGGLQGALDKLKGQGLNSQVDDWVSTGPGENANVDPQQMQNLFDDQEVEEVAQQTHAPKQDVYSAISQVLPQIIDSLTPQGEQTSKQEANNDIQNVLNMVSGLLKK</sequence>
<dbReference type="InterPro" id="IPR027405">
    <property type="entry name" value="YidB-like"/>
</dbReference>
<dbReference type="InterPro" id="IPR045372">
    <property type="entry name" value="YidB"/>
</dbReference>
<dbReference type="SUPFAM" id="SSF140804">
    <property type="entry name" value="YidB-like"/>
    <property type="match status" value="1"/>
</dbReference>
<dbReference type="Pfam" id="PF20159">
    <property type="entry name" value="YidB"/>
    <property type="match status" value="1"/>
</dbReference>
<dbReference type="Gene3D" id="1.10.10.690">
    <property type="entry name" value="YidB-like"/>
    <property type="match status" value="1"/>
</dbReference>
<name>A0AAW3VGT1_ACILW</name>
<comment type="caution">
    <text evidence="2">The sequence shown here is derived from an EMBL/GenBank/DDBJ whole genome shotgun (WGS) entry which is preliminary data.</text>
</comment>
<proteinExistence type="predicted"/>
<evidence type="ECO:0000313" key="2">
    <source>
        <dbReference type="EMBL" id="MBB6363676.1"/>
    </source>
</evidence>
<dbReference type="EMBL" id="JACHLA010000008">
    <property type="protein sequence ID" value="MBB6363676.1"/>
    <property type="molecule type" value="Genomic_DNA"/>
</dbReference>
<accession>A0AAW3VGT1</accession>